<feature type="domain" description="DUF559" evidence="1">
    <location>
        <begin position="191"/>
        <end position="288"/>
    </location>
</feature>
<evidence type="ECO:0000259" key="1">
    <source>
        <dbReference type="Pfam" id="PF04480"/>
    </source>
</evidence>
<organism evidence="3 4">
    <name type="scientific">Spongisporangium articulatum</name>
    <dbReference type="NCBI Taxonomy" id="3362603"/>
    <lineage>
        <taxon>Bacteria</taxon>
        <taxon>Bacillati</taxon>
        <taxon>Actinomycetota</taxon>
        <taxon>Actinomycetes</taxon>
        <taxon>Kineosporiales</taxon>
        <taxon>Kineosporiaceae</taxon>
        <taxon>Spongisporangium</taxon>
    </lineage>
</organism>
<gene>
    <name evidence="3" type="ORF">ACIB24_14000</name>
</gene>
<accession>A0ABW8APA7</accession>
<feature type="domain" description="AbiEi antitoxin N-terminal" evidence="2">
    <location>
        <begin position="3"/>
        <end position="41"/>
    </location>
</feature>
<protein>
    <submittedName>
        <fullName evidence="3">DUF559 domain-containing protein</fullName>
    </submittedName>
</protein>
<dbReference type="Gene3D" id="3.40.960.10">
    <property type="entry name" value="VSR Endonuclease"/>
    <property type="match status" value="1"/>
</dbReference>
<dbReference type="InterPro" id="IPR007569">
    <property type="entry name" value="DUF559"/>
</dbReference>
<evidence type="ECO:0000259" key="2">
    <source>
        <dbReference type="Pfam" id="PF13338"/>
    </source>
</evidence>
<keyword evidence="4" id="KW-1185">Reference proteome</keyword>
<comment type="caution">
    <text evidence="3">The sequence shown here is derived from an EMBL/GenBank/DDBJ whole genome shotgun (WGS) entry which is preliminary data.</text>
</comment>
<name>A0ABW8APA7_9ACTN</name>
<dbReference type="EMBL" id="JBITLV010000004">
    <property type="protein sequence ID" value="MFI7588177.1"/>
    <property type="molecule type" value="Genomic_DNA"/>
</dbReference>
<sequence>MSSRQSGVFTRAQAHAAGWSDYRIRRRLDDGSWRQLLGRGLVGGSTPVTPLAVAWATHLSHPRGVISHTTAGWLYGFPLASVVHEQLAAGTAGHVLTDVGTAVPGVVRHRVIQPRPTVRFAGLPLTGRLDTALDCLVVLPRDRAVSLWGWLSSRAVLDRSRLAQEARARFGRPGTPNLLAILGLSGTGAASVAERRLHDILRRGRITGWEANVPVRVNGVIVAVADVLFAAARLVVEVDGWAAHGSREAFVNDRRRQNLLMNAGYRVLRFTWDDLVNRPREVLAEITAAAGFQRVSLGRTRQPW</sequence>
<evidence type="ECO:0000313" key="4">
    <source>
        <dbReference type="Proteomes" id="UP001612915"/>
    </source>
</evidence>
<dbReference type="Pfam" id="PF13338">
    <property type="entry name" value="AbiEi_4"/>
    <property type="match status" value="1"/>
</dbReference>
<dbReference type="RefSeq" id="WP_398281269.1">
    <property type="nucleotide sequence ID" value="NZ_JBITLV010000004.1"/>
</dbReference>
<proteinExistence type="predicted"/>
<dbReference type="Proteomes" id="UP001612915">
    <property type="component" value="Unassembled WGS sequence"/>
</dbReference>
<dbReference type="InterPro" id="IPR025159">
    <property type="entry name" value="AbiEi_N"/>
</dbReference>
<reference evidence="3 4" key="1">
    <citation type="submission" date="2024-10" db="EMBL/GenBank/DDBJ databases">
        <title>The Natural Products Discovery Center: Release of the First 8490 Sequenced Strains for Exploring Actinobacteria Biosynthetic Diversity.</title>
        <authorList>
            <person name="Kalkreuter E."/>
            <person name="Kautsar S.A."/>
            <person name="Yang D."/>
            <person name="Bader C.D."/>
            <person name="Teijaro C.N."/>
            <person name="Fluegel L."/>
            <person name="Davis C.M."/>
            <person name="Simpson J.R."/>
            <person name="Lauterbach L."/>
            <person name="Steele A.D."/>
            <person name="Gui C."/>
            <person name="Meng S."/>
            <person name="Li G."/>
            <person name="Viehrig K."/>
            <person name="Ye F."/>
            <person name="Su P."/>
            <person name="Kiefer A.F."/>
            <person name="Nichols A."/>
            <person name="Cepeda A.J."/>
            <person name="Yan W."/>
            <person name="Fan B."/>
            <person name="Jiang Y."/>
            <person name="Adhikari A."/>
            <person name="Zheng C.-J."/>
            <person name="Schuster L."/>
            <person name="Cowan T.M."/>
            <person name="Smanski M.J."/>
            <person name="Chevrette M.G."/>
            <person name="De Carvalho L.P.S."/>
            <person name="Shen B."/>
        </authorList>
    </citation>
    <scope>NUCLEOTIDE SEQUENCE [LARGE SCALE GENOMIC DNA]</scope>
    <source>
        <strain evidence="3 4">NPDC049639</strain>
    </source>
</reference>
<evidence type="ECO:0000313" key="3">
    <source>
        <dbReference type="EMBL" id="MFI7588177.1"/>
    </source>
</evidence>
<dbReference type="Pfam" id="PF04480">
    <property type="entry name" value="DUF559"/>
    <property type="match status" value="1"/>
</dbReference>
<dbReference type="SUPFAM" id="SSF52980">
    <property type="entry name" value="Restriction endonuclease-like"/>
    <property type="match status" value="1"/>
</dbReference>
<dbReference type="InterPro" id="IPR011335">
    <property type="entry name" value="Restrct_endonuc-II-like"/>
</dbReference>